<dbReference type="InterPro" id="IPR046623">
    <property type="entry name" value="DUF6536"/>
</dbReference>
<protein>
    <recommendedName>
        <fullName evidence="3">DUF6536 domain-containing protein</fullName>
    </recommendedName>
</protein>
<evidence type="ECO:0000313" key="5">
    <source>
        <dbReference type="Proteomes" id="UP000813444"/>
    </source>
</evidence>
<keyword evidence="2" id="KW-0812">Transmembrane</keyword>
<dbReference type="EMBL" id="JAGPNK010000022">
    <property type="protein sequence ID" value="KAH7304579.1"/>
    <property type="molecule type" value="Genomic_DNA"/>
</dbReference>
<feature type="compositionally biased region" description="Basic and acidic residues" evidence="1">
    <location>
        <begin position="25"/>
        <end position="34"/>
    </location>
</feature>
<sequence length="264" mass="29798">MSGPAGPMHSEQELHWGSVENEAPLSRDRPDEQTRPLLEPEDGQLRRAARRSYDVNKAGKFPFARKEILGSYIPQLGLNTESFRSRMSKRSDMLRLQFGLTALIVVFNMAFMIWTWISYPPDGRGVGTFRLGNCDEIERINTGLHLVINILSSLFLGSGNYCMQVLVALLRQEMDRAHAKGHSFDISIPSIKNLRHIHWKLVSYSRAVATSDYNTATASWETAPVPALYTLVNYNPLGEWDLINGMQKHLSEDLIPLGHMDLSS</sequence>
<evidence type="ECO:0000256" key="2">
    <source>
        <dbReference type="SAM" id="Phobius"/>
    </source>
</evidence>
<reference evidence="4" key="1">
    <citation type="journal article" date="2021" name="Nat. Commun.">
        <title>Genetic determinants of endophytism in the Arabidopsis root mycobiome.</title>
        <authorList>
            <person name="Mesny F."/>
            <person name="Miyauchi S."/>
            <person name="Thiergart T."/>
            <person name="Pickel B."/>
            <person name="Atanasova L."/>
            <person name="Karlsson M."/>
            <person name="Huettel B."/>
            <person name="Barry K.W."/>
            <person name="Haridas S."/>
            <person name="Chen C."/>
            <person name="Bauer D."/>
            <person name="Andreopoulos W."/>
            <person name="Pangilinan J."/>
            <person name="LaButti K."/>
            <person name="Riley R."/>
            <person name="Lipzen A."/>
            <person name="Clum A."/>
            <person name="Drula E."/>
            <person name="Henrissat B."/>
            <person name="Kohler A."/>
            <person name="Grigoriev I.V."/>
            <person name="Martin F.M."/>
            <person name="Hacquard S."/>
        </authorList>
    </citation>
    <scope>NUCLEOTIDE SEQUENCE</scope>
    <source>
        <strain evidence="4">MPI-CAGE-CH-0235</strain>
    </source>
</reference>
<keyword evidence="2" id="KW-1133">Transmembrane helix</keyword>
<organism evidence="4 5">
    <name type="scientific">Stachybotrys elegans</name>
    <dbReference type="NCBI Taxonomy" id="80388"/>
    <lineage>
        <taxon>Eukaryota</taxon>
        <taxon>Fungi</taxon>
        <taxon>Dikarya</taxon>
        <taxon>Ascomycota</taxon>
        <taxon>Pezizomycotina</taxon>
        <taxon>Sordariomycetes</taxon>
        <taxon>Hypocreomycetidae</taxon>
        <taxon>Hypocreales</taxon>
        <taxon>Stachybotryaceae</taxon>
        <taxon>Stachybotrys</taxon>
    </lineage>
</organism>
<feature type="transmembrane region" description="Helical" evidence="2">
    <location>
        <begin position="146"/>
        <end position="170"/>
    </location>
</feature>
<dbReference type="PANTHER" id="PTHR35395">
    <property type="entry name" value="DUF6536 DOMAIN-CONTAINING PROTEIN"/>
    <property type="match status" value="1"/>
</dbReference>
<comment type="caution">
    <text evidence="4">The sequence shown here is derived from an EMBL/GenBank/DDBJ whole genome shotgun (WGS) entry which is preliminary data.</text>
</comment>
<keyword evidence="2" id="KW-0472">Membrane</keyword>
<accession>A0A8K0SFM2</accession>
<dbReference type="Pfam" id="PF20163">
    <property type="entry name" value="DUF6536"/>
    <property type="match status" value="1"/>
</dbReference>
<feature type="domain" description="DUF6536" evidence="3">
    <location>
        <begin position="93"/>
        <end position="202"/>
    </location>
</feature>
<keyword evidence="5" id="KW-1185">Reference proteome</keyword>
<evidence type="ECO:0000313" key="4">
    <source>
        <dbReference type="EMBL" id="KAH7304579.1"/>
    </source>
</evidence>
<evidence type="ECO:0000259" key="3">
    <source>
        <dbReference type="Pfam" id="PF20163"/>
    </source>
</evidence>
<evidence type="ECO:0000256" key="1">
    <source>
        <dbReference type="SAM" id="MobiDB-lite"/>
    </source>
</evidence>
<name>A0A8K0SFM2_9HYPO</name>
<dbReference type="Proteomes" id="UP000813444">
    <property type="component" value="Unassembled WGS sequence"/>
</dbReference>
<dbReference type="OrthoDB" id="5429634at2759"/>
<dbReference type="AlphaFoldDB" id="A0A8K0SFM2"/>
<dbReference type="PANTHER" id="PTHR35395:SF1">
    <property type="entry name" value="DUF6536 DOMAIN-CONTAINING PROTEIN"/>
    <property type="match status" value="1"/>
</dbReference>
<feature type="transmembrane region" description="Helical" evidence="2">
    <location>
        <begin position="94"/>
        <end position="117"/>
    </location>
</feature>
<feature type="region of interest" description="Disordered" evidence="1">
    <location>
        <begin position="1"/>
        <end position="43"/>
    </location>
</feature>
<gene>
    <name evidence="4" type="ORF">B0I35DRAFT_484411</name>
</gene>
<proteinExistence type="predicted"/>